<evidence type="ECO:0000256" key="10">
    <source>
        <dbReference type="ARBA" id="ARBA00023237"/>
    </source>
</evidence>
<dbReference type="AlphaFoldDB" id="A0A850HEV0"/>
<dbReference type="PANTHER" id="PTHR32552">
    <property type="entry name" value="FERRICHROME IRON RECEPTOR-RELATED"/>
    <property type="match status" value="1"/>
</dbReference>
<organism evidence="16 17">
    <name type="scientific">Altererythrobacter lutimaris</name>
    <dbReference type="NCBI Taxonomy" id="2743979"/>
    <lineage>
        <taxon>Bacteria</taxon>
        <taxon>Pseudomonadati</taxon>
        <taxon>Pseudomonadota</taxon>
        <taxon>Alphaproteobacteria</taxon>
        <taxon>Sphingomonadales</taxon>
        <taxon>Erythrobacteraceae</taxon>
        <taxon>Altererythrobacter</taxon>
    </lineage>
</organism>
<accession>A0A850HEV0</accession>
<evidence type="ECO:0000256" key="8">
    <source>
        <dbReference type="ARBA" id="ARBA00023077"/>
    </source>
</evidence>
<evidence type="ECO:0000256" key="4">
    <source>
        <dbReference type="ARBA" id="ARBA00022496"/>
    </source>
</evidence>
<dbReference type="PROSITE" id="PS52016">
    <property type="entry name" value="TONB_DEPENDENT_REC_3"/>
    <property type="match status" value="1"/>
</dbReference>
<keyword evidence="10 11" id="KW-0998">Cell outer membrane</keyword>
<evidence type="ECO:0000259" key="15">
    <source>
        <dbReference type="Pfam" id="PF07715"/>
    </source>
</evidence>
<evidence type="ECO:0000256" key="2">
    <source>
        <dbReference type="ARBA" id="ARBA00022448"/>
    </source>
</evidence>
<keyword evidence="8 12" id="KW-0798">TonB box</keyword>
<evidence type="ECO:0000256" key="13">
    <source>
        <dbReference type="SAM" id="SignalP"/>
    </source>
</evidence>
<keyword evidence="6" id="KW-0408">Iron</keyword>
<evidence type="ECO:0000256" key="7">
    <source>
        <dbReference type="ARBA" id="ARBA00023065"/>
    </source>
</evidence>
<keyword evidence="16" id="KW-0675">Receptor</keyword>
<evidence type="ECO:0000313" key="16">
    <source>
        <dbReference type="EMBL" id="NVE95646.1"/>
    </source>
</evidence>
<dbReference type="InterPro" id="IPR039426">
    <property type="entry name" value="TonB-dep_rcpt-like"/>
</dbReference>
<dbReference type="Pfam" id="PF07715">
    <property type="entry name" value="Plug"/>
    <property type="match status" value="1"/>
</dbReference>
<dbReference type="Proteomes" id="UP000546031">
    <property type="component" value="Unassembled WGS sequence"/>
</dbReference>
<name>A0A850HEV0_9SPHN</name>
<keyword evidence="3 11" id="KW-1134">Transmembrane beta strand</keyword>
<keyword evidence="13" id="KW-0732">Signal</keyword>
<reference evidence="16 17" key="1">
    <citation type="submission" date="2020-06" db="EMBL/GenBank/DDBJ databases">
        <title>Altererythrobacter lutimaris sp. nov., a marine bacterium isolated from a tidal flat.</title>
        <authorList>
            <person name="Kim D."/>
            <person name="Yoo Y."/>
            <person name="Kim J.-J."/>
        </authorList>
    </citation>
    <scope>NUCLEOTIDE SEQUENCE [LARGE SCALE GENOMIC DNA]</scope>
    <source>
        <strain evidence="16 17">JGD-16</strain>
    </source>
</reference>
<evidence type="ECO:0000256" key="5">
    <source>
        <dbReference type="ARBA" id="ARBA00022692"/>
    </source>
</evidence>
<dbReference type="GO" id="GO:0006826">
    <property type="term" value="P:iron ion transport"/>
    <property type="evidence" value="ECO:0007669"/>
    <property type="project" value="UniProtKB-KW"/>
</dbReference>
<evidence type="ECO:0000313" key="17">
    <source>
        <dbReference type="Proteomes" id="UP000546031"/>
    </source>
</evidence>
<dbReference type="Gene3D" id="2.40.170.20">
    <property type="entry name" value="TonB-dependent receptor, beta-barrel domain"/>
    <property type="match status" value="1"/>
</dbReference>
<proteinExistence type="inferred from homology"/>
<protein>
    <submittedName>
        <fullName evidence="16">TonB-dependent receptor</fullName>
    </submittedName>
</protein>
<feature type="signal peptide" evidence="13">
    <location>
        <begin position="1"/>
        <end position="26"/>
    </location>
</feature>
<evidence type="ECO:0000256" key="11">
    <source>
        <dbReference type="PROSITE-ProRule" id="PRU01360"/>
    </source>
</evidence>
<keyword evidence="17" id="KW-1185">Reference proteome</keyword>
<dbReference type="SUPFAM" id="SSF56935">
    <property type="entry name" value="Porins"/>
    <property type="match status" value="1"/>
</dbReference>
<comment type="caution">
    <text evidence="16">The sequence shown here is derived from an EMBL/GenBank/DDBJ whole genome shotgun (WGS) entry which is preliminary data.</text>
</comment>
<dbReference type="PANTHER" id="PTHR32552:SF81">
    <property type="entry name" value="TONB-DEPENDENT OUTER MEMBRANE RECEPTOR"/>
    <property type="match status" value="1"/>
</dbReference>
<gene>
    <name evidence="16" type="ORF">HUO12_12125</name>
</gene>
<keyword evidence="4" id="KW-0410">Iron transport</keyword>
<dbReference type="Pfam" id="PF00593">
    <property type="entry name" value="TonB_dep_Rec_b-barrel"/>
    <property type="match status" value="1"/>
</dbReference>
<comment type="subcellular location">
    <subcellularLocation>
        <location evidence="1 11">Cell outer membrane</location>
        <topology evidence="1 11">Multi-pass membrane protein</topology>
    </subcellularLocation>
</comment>
<evidence type="ECO:0000259" key="14">
    <source>
        <dbReference type="Pfam" id="PF00593"/>
    </source>
</evidence>
<feature type="chain" id="PRO_5032760543" evidence="13">
    <location>
        <begin position="27"/>
        <end position="827"/>
    </location>
</feature>
<dbReference type="InterPro" id="IPR012910">
    <property type="entry name" value="Plug_dom"/>
</dbReference>
<evidence type="ECO:0000256" key="1">
    <source>
        <dbReference type="ARBA" id="ARBA00004571"/>
    </source>
</evidence>
<dbReference type="EMBL" id="JABWTA010000001">
    <property type="protein sequence ID" value="NVE95646.1"/>
    <property type="molecule type" value="Genomic_DNA"/>
</dbReference>
<keyword evidence="7" id="KW-0406">Ion transport</keyword>
<comment type="similarity">
    <text evidence="11 12">Belongs to the TonB-dependent receptor family.</text>
</comment>
<feature type="domain" description="TonB-dependent receptor plug" evidence="15">
    <location>
        <begin position="51"/>
        <end position="153"/>
    </location>
</feature>
<dbReference type="GO" id="GO:0009279">
    <property type="term" value="C:cell outer membrane"/>
    <property type="evidence" value="ECO:0007669"/>
    <property type="project" value="UniProtKB-SubCell"/>
</dbReference>
<dbReference type="InterPro" id="IPR036942">
    <property type="entry name" value="Beta-barrel_TonB_sf"/>
</dbReference>
<feature type="domain" description="TonB-dependent receptor-like beta-barrel" evidence="14">
    <location>
        <begin position="280"/>
        <end position="765"/>
    </location>
</feature>
<evidence type="ECO:0000256" key="12">
    <source>
        <dbReference type="RuleBase" id="RU003357"/>
    </source>
</evidence>
<keyword evidence="5 11" id="KW-0812">Transmembrane</keyword>
<dbReference type="InterPro" id="IPR000531">
    <property type="entry name" value="Beta-barrel_TonB"/>
</dbReference>
<evidence type="ECO:0000256" key="9">
    <source>
        <dbReference type="ARBA" id="ARBA00023136"/>
    </source>
</evidence>
<keyword evidence="9 11" id="KW-0472">Membrane</keyword>
<dbReference type="RefSeq" id="WP_176273848.1">
    <property type="nucleotide sequence ID" value="NZ_JABWTA010000001.1"/>
</dbReference>
<evidence type="ECO:0000256" key="3">
    <source>
        <dbReference type="ARBA" id="ARBA00022452"/>
    </source>
</evidence>
<evidence type="ECO:0000256" key="6">
    <source>
        <dbReference type="ARBA" id="ARBA00023004"/>
    </source>
</evidence>
<sequence length="827" mass="89459">MIRATRTALLAASVLATGLTPAIAVAQDAPEEEATNENVIIVTARKKEESIQDVPIAVSAFTSEDLFEQGIGNIDDLSKRTPGFIFDTPFGRQFDRPIIRGQANILGSSGVSVFIDNVNVTQSIRSLNFGDIETIEIIKGPQSALFGRNTYSGAINITTRQPTNDFGGEISLEVGEDDLYEVLANVRGPLVEDKLFFSLAARYYDFKSEFDRPGNLNPSLGNESSISVGGTLEFRPTDTWTSKLRVAYNKDDDGHFPIGLAGFETLNVNVPGGIDLGGVQPFFQGIVRAQGSNPSGSDQLPNIIGEGGGLEREELFFSLNNEFELGDYTLVSTLGYTRERFRDLIDSDGQPGSFGTARIFGPFPLGPGVVGIGLLPFDFTTNDNDTQNTYVAELRLDSPQTEAFRWRIGGYYFRNEEKDDTLRDAFTSEREAAILASRDATLAQVAAASGAFVAVNLTDSEFVDLGPPDIERSLIENVSIFGSVAYDLSDRLTATAELRWASEDQQLRVFDIDTGNLIFLNDGVTPFNVEANFKATTPRFILDFEATPDSLLYASAAKGTKPGGFNGAQGFEFGFGTFDEESVWQFEIGSKNAFFDNQLIFNAAGFFSKLKDYQLTENLAALGAASTTGSVTANLGDVEIFGVELDTVWSPASLPGLTLGGSYAWTDTNFTSGSEATQGAVFGDPDLTGQSLPRQARHQAAFFGDYEADLSGDFSTIFSINGNYLSSRFAQVQNLAETGSSFELDARITFKYGDNLSLAFYGKNLTNEDAPLGVLRFIDPTGGNGSLVVGGTNIANGFNLASAGQSRGFQYNNRPSRRFGAILRLQF</sequence>
<keyword evidence="2 11" id="KW-0813">Transport</keyword>